<feature type="coiled-coil region" evidence="1">
    <location>
        <begin position="37"/>
        <end position="67"/>
    </location>
</feature>
<gene>
    <name evidence="3" type="ORF">J3D65DRAFT_676059</name>
</gene>
<proteinExistence type="predicted"/>
<protein>
    <submittedName>
        <fullName evidence="3">Uncharacterized protein</fullName>
    </submittedName>
</protein>
<dbReference type="RefSeq" id="XP_066657249.1">
    <property type="nucleotide sequence ID" value="XM_066803597.1"/>
</dbReference>
<sequence length="446" mass="50976">MRFWATDASSKDQKDVENLKEDLPPPTQIVQGDGFLRKEVDAAKEEIGKLKDELQRQRDTSKRLDTELRCCKKQVTSYSSRLQGALGENSKLNSQLSEKTKSNELWKKEVTYFSIQSEQLSAQFEEAKNKIETLTQELRSFQLKAIEQAQSGWAAEEDTKVRDQIEALHGKIRYWAKTFCGPYLASVSCLCESNAPKLHGILCNVPGFSNPEALKRLRHPFLILAHRLCEHVRLHIFDNPFFLLSQLQQNGELSNGGRCLNDMYKLLLKANAFDAHAFRTQLLRSSFSKTGFSEFSFKEPLTCSDAATKTLISICEAFWNDAKMLLKPECPEKDKYQEKLLQIIEEAAQIRCHLATQRISYEWIPSANLVGQAFDVRSTLFKADRLNKLDDEEDEKCNGKPIRVVLSPYVVARGDSDGEEYDQERVICKAVVWVDDRNEDGDIEML</sequence>
<keyword evidence="4" id="KW-1185">Reference proteome</keyword>
<dbReference type="EMBL" id="JBBPEH010000004">
    <property type="protein sequence ID" value="KAK7539978.1"/>
    <property type="molecule type" value="Genomic_DNA"/>
</dbReference>
<dbReference type="SUPFAM" id="SSF47661">
    <property type="entry name" value="t-snare proteins"/>
    <property type="match status" value="1"/>
</dbReference>
<organism evidence="3 4">
    <name type="scientific">Phyllosticta citribraziliensis</name>
    <dbReference type="NCBI Taxonomy" id="989973"/>
    <lineage>
        <taxon>Eukaryota</taxon>
        <taxon>Fungi</taxon>
        <taxon>Dikarya</taxon>
        <taxon>Ascomycota</taxon>
        <taxon>Pezizomycotina</taxon>
        <taxon>Dothideomycetes</taxon>
        <taxon>Dothideomycetes incertae sedis</taxon>
        <taxon>Botryosphaeriales</taxon>
        <taxon>Phyllostictaceae</taxon>
        <taxon>Phyllosticta</taxon>
    </lineage>
</organism>
<accession>A0ABR1LXR1</accession>
<dbReference type="Gene3D" id="1.10.287.1490">
    <property type="match status" value="1"/>
</dbReference>
<feature type="compositionally biased region" description="Basic and acidic residues" evidence="2">
    <location>
        <begin position="9"/>
        <end position="23"/>
    </location>
</feature>
<evidence type="ECO:0000313" key="4">
    <source>
        <dbReference type="Proteomes" id="UP001360953"/>
    </source>
</evidence>
<reference evidence="3 4" key="1">
    <citation type="submission" date="2024-04" db="EMBL/GenBank/DDBJ databases">
        <title>Phyllosticta paracitricarpa is synonymous to the EU quarantine fungus P. citricarpa based on phylogenomic analyses.</title>
        <authorList>
            <consortium name="Lawrence Berkeley National Laboratory"/>
            <person name="Van ingen-buijs V.A."/>
            <person name="Van westerhoven A.C."/>
            <person name="Haridas S."/>
            <person name="Skiadas P."/>
            <person name="Martin F."/>
            <person name="Groenewald J.Z."/>
            <person name="Crous P.W."/>
            <person name="Seidl M.F."/>
        </authorList>
    </citation>
    <scope>NUCLEOTIDE SEQUENCE [LARGE SCALE GENOMIC DNA]</scope>
    <source>
        <strain evidence="3 4">CPC 17464</strain>
    </source>
</reference>
<dbReference type="Proteomes" id="UP001360953">
    <property type="component" value="Unassembled WGS sequence"/>
</dbReference>
<evidence type="ECO:0000256" key="2">
    <source>
        <dbReference type="SAM" id="MobiDB-lite"/>
    </source>
</evidence>
<evidence type="ECO:0000313" key="3">
    <source>
        <dbReference type="EMBL" id="KAK7539978.1"/>
    </source>
</evidence>
<name>A0ABR1LXR1_9PEZI</name>
<comment type="caution">
    <text evidence="3">The sequence shown here is derived from an EMBL/GenBank/DDBJ whole genome shotgun (WGS) entry which is preliminary data.</text>
</comment>
<feature type="region of interest" description="Disordered" evidence="2">
    <location>
        <begin position="1"/>
        <end position="31"/>
    </location>
</feature>
<feature type="coiled-coil region" evidence="1">
    <location>
        <begin position="117"/>
        <end position="144"/>
    </location>
</feature>
<dbReference type="InterPro" id="IPR010989">
    <property type="entry name" value="SNARE"/>
</dbReference>
<dbReference type="GeneID" id="92036503"/>
<keyword evidence="1" id="KW-0175">Coiled coil</keyword>
<evidence type="ECO:0000256" key="1">
    <source>
        <dbReference type="SAM" id="Coils"/>
    </source>
</evidence>